<proteinExistence type="predicted"/>
<gene>
    <name evidence="2" type="ORF">L873DRAFT_1810073</name>
</gene>
<accession>A0A3N4JJU6</accession>
<feature type="chain" id="PRO_5018272661" evidence="1">
    <location>
        <begin position="21"/>
        <end position="189"/>
    </location>
</feature>
<reference evidence="2 3" key="1">
    <citation type="journal article" date="2018" name="Nat. Ecol. Evol.">
        <title>Pezizomycetes genomes reveal the molecular basis of ectomycorrhizal truffle lifestyle.</title>
        <authorList>
            <person name="Murat C."/>
            <person name="Payen T."/>
            <person name="Noel B."/>
            <person name="Kuo A."/>
            <person name="Morin E."/>
            <person name="Chen J."/>
            <person name="Kohler A."/>
            <person name="Krizsan K."/>
            <person name="Balestrini R."/>
            <person name="Da Silva C."/>
            <person name="Montanini B."/>
            <person name="Hainaut M."/>
            <person name="Levati E."/>
            <person name="Barry K.W."/>
            <person name="Belfiori B."/>
            <person name="Cichocki N."/>
            <person name="Clum A."/>
            <person name="Dockter R.B."/>
            <person name="Fauchery L."/>
            <person name="Guy J."/>
            <person name="Iotti M."/>
            <person name="Le Tacon F."/>
            <person name="Lindquist E.A."/>
            <person name="Lipzen A."/>
            <person name="Malagnac F."/>
            <person name="Mello A."/>
            <person name="Molinier V."/>
            <person name="Miyauchi S."/>
            <person name="Poulain J."/>
            <person name="Riccioni C."/>
            <person name="Rubini A."/>
            <person name="Sitrit Y."/>
            <person name="Splivallo R."/>
            <person name="Traeger S."/>
            <person name="Wang M."/>
            <person name="Zifcakova L."/>
            <person name="Wipf D."/>
            <person name="Zambonelli A."/>
            <person name="Paolocci F."/>
            <person name="Nowrousian M."/>
            <person name="Ottonello S."/>
            <person name="Baldrian P."/>
            <person name="Spatafora J.W."/>
            <person name="Henrissat B."/>
            <person name="Nagy L.G."/>
            <person name="Aury J.M."/>
            <person name="Wincker P."/>
            <person name="Grigoriev I.V."/>
            <person name="Bonfante P."/>
            <person name="Martin F.M."/>
        </authorList>
    </citation>
    <scope>NUCLEOTIDE SEQUENCE [LARGE SCALE GENOMIC DNA]</scope>
    <source>
        <strain evidence="2 3">120613-1</strain>
    </source>
</reference>
<name>A0A3N4JJU6_9PEZI</name>
<dbReference type="Proteomes" id="UP000276215">
    <property type="component" value="Unassembled WGS sequence"/>
</dbReference>
<protein>
    <submittedName>
        <fullName evidence="2">Uncharacterized protein</fullName>
    </submittedName>
</protein>
<organism evidence="2 3">
    <name type="scientific">Choiromyces venosus 120613-1</name>
    <dbReference type="NCBI Taxonomy" id="1336337"/>
    <lineage>
        <taxon>Eukaryota</taxon>
        <taxon>Fungi</taxon>
        <taxon>Dikarya</taxon>
        <taxon>Ascomycota</taxon>
        <taxon>Pezizomycotina</taxon>
        <taxon>Pezizomycetes</taxon>
        <taxon>Pezizales</taxon>
        <taxon>Tuberaceae</taxon>
        <taxon>Choiromyces</taxon>
    </lineage>
</organism>
<evidence type="ECO:0000313" key="3">
    <source>
        <dbReference type="Proteomes" id="UP000276215"/>
    </source>
</evidence>
<sequence length="189" mass="19669">MVNCLFLVSVLAGGVGVTAAVAGCQVEGVNTVAVFMEGGTTITTVDTEDWVTTIRTIVHVTGCPTTAPSYADISVLAPTVTNSASLLISIPTATPNSNSNAAQPNTLHPTYLPAESHSFSKTTKSISSNLKSEILHVSSEPSLTSTSLLKTTPITSTPFTLLPTSTFNSSNSTNSTSDVWSSRTFRVTI</sequence>
<dbReference type="EMBL" id="ML120406">
    <property type="protein sequence ID" value="RPA97258.1"/>
    <property type="molecule type" value="Genomic_DNA"/>
</dbReference>
<dbReference type="AlphaFoldDB" id="A0A3N4JJU6"/>
<keyword evidence="1" id="KW-0732">Signal</keyword>
<keyword evidence="3" id="KW-1185">Reference proteome</keyword>
<feature type="signal peptide" evidence="1">
    <location>
        <begin position="1"/>
        <end position="20"/>
    </location>
</feature>
<evidence type="ECO:0000256" key="1">
    <source>
        <dbReference type="SAM" id="SignalP"/>
    </source>
</evidence>
<evidence type="ECO:0000313" key="2">
    <source>
        <dbReference type="EMBL" id="RPA97258.1"/>
    </source>
</evidence>